<name>H3KG56_9BURK</name>
<dbReference type="AlphaFoldDB" id="H3KG56"/>
<dbReference type="HOGENOM" id="CLU_3141496_0_0_4"/>
<organism evidence="1 2">
    <name type="scientific">Sutterella parvirubra YIT 11816</name>
    <dbReference type="NCBI Taxonomy" id="762967"/>
    <lineage>
        <taxon>Bacteria</taxon>
        <taxon>Pseudomonadati</taxon>
        <taxon>Pseudomonadota</taxon>
        <taxon>Betaproteobacteria</taxon>
        <taxon>Burkholderiales</taxon>
        <taxon>Sutterellaceae</taxon>
        <taxon>Sutterella</taxon>
    </lineage>
</organism>
<evidence type="ECO:0000313" key="1">
    <source>
        <dbReference type="EMBL" id="EHY30892.1"/>
    </source>
</evidence>
<protein>
    <submittedName>
        <fullName evidence="1">Uncharacterized protein</fullName>
    </submittedName>
</protein>
<reference evidence="1 2" key="1">
    <citation type="submission" date="2011-11" db="EMBL/GenBank/DDBJ databases">
        <authorList>
            <person name="Weinstock G."/>
            <person name="Sodergren E."/>
            <person name="Clifton S."/>
            <person name="Fulton L."/>
            <person name="Fulton B."/>
            <person name="Courtney L."/>
            <person name="Fronick C."/>
            <person name="Harrison M."/>
            <person name="Strong C."/>
            <person name="Farmer C."/>
            <person name="Delahaunty K."/>
            <person name="Markovic C."/>
            <person name="Hall O."/>
            <person name="Minx P."/>
            <person name="Tomlinson C."/>
            <person name="Mitreva M."/>
            <person name="Hou S."/>
            <person name="Chen J."/>
            <person name="Wollam A."/>
            <person name="Pepin K.H."/>
            <person name="Johnson M."/>
            <person name="Bhonagiri V."/>
            <person name="Zhang X."/>
            <person name="Suruliraj S."/>
            <person name="Warren W."/>
            <person name="Chinwalla A."/>
            <person name="Mardis E.R."/>
            <person name="Wilson R.K."/>
        </authorList>
    </citation>
    <scope>NUCLEOTIDE SEQUENCE [LARGE SCALE GENOMIC DNA]</scope>
    <source>
        <strain evidence="1 2">YIT 11816</strain>
    </source>
</reference>
<sequence>MFRHLFFFRWLRGSTPEENAPIAGRSLPAGKVFHCRTKRPARWANPGQF</sequence>
<dbReference type="Proteomes" id="UP000004956">
    <property type="component" value="Unassembled WGS sequence"/>
</dbReference>
<proteinExistence type="predicted"/>
<dbReference type="PATRIC" id="fig|762967.3.peg.1362"/>
<dbReference type="EMBL" id="AFBQ01000260">
    <property type="protein sequence ID" value="EHY30892.1"/>
    <property type="molecule type" value="Genomic_DNA"/>
</dbReference>
<keyword evidence="2" id="KW-1185">Reference proteome</keyword>
<gene>
    <name evidence="1" type="ORF">HMPREF9440_01733</name>
</gene>
<accession>H3KG56</accession>
<comment type="caution">
    <text evidence="1">The sequence shown here is derived from an EMBL/GenBank/DDBJ whole genome shotgun (WGS) entry which is preliminary data.</text>
</comment>
<evidence type="ECO:0000313" key="2">
    <source>
        <dbReference type="Proteomes" id="UP000004956"/>
    </source>
</evidence>